<dbReference type="Proteomes" id="UP000054304">
    <property type="component" value="Unassembled WGS sequence"/>
</dbReference>
<dbReference type="EMBL" id="LN736364">
    <property type="protein sequence ID" value="CEP62365.1"/>
    <property type="molecule type" value="Genomic_DNA"/>
</dbReference>
<evidence type="ECO:0000313" key="4">
    <source>
        <dbReference type="Proteomes" id="UP000054304"/>
    </source>
</evidence>
<dbReference type="GO" id="GO:0030686">
    <property type="term" value="C:90S preribosome"/>
    <property type="evidence" value="ECO:0007669"/>
    <property type="project" value="EnsemblFungi"/>
</dbReference>
<evidence type="ECO:0000313" key="3">
    <source>
        <dbReference type="EMBL" id="CEP62365.1"/>
    </source>
</evidence>
<keyword evidence="4" id="KW-1185">Reference proteome</keyword>
<dbReference type="OrthoDB" id="8883818at2759"/>
<dbReference type="GO" id="GO:0034455">
    <property type="term" value="C:t-UTP complex"/>
    <property type="evidence" value="ECO:0007669"/>
    <property type="project" value="EnsemblFungi"/>
</dbReference>
<dbReference type="SMART" id="SM00320">
    <property type="entry name" value="WD40"/>
    <property type="match status" value="6"/>
</dbReference>
<dbReference type="SUPFAM" id="SSF50978">
    <property type="entry name" value="WD40 repeat-like"/>
    <property type="match status" value="2"/>
</dbReference>
<name>A0A0C7N2Y6_9SACH</name>
<evidence type="ECO:0000256" key="1">
    <source>
        <dbReference type="PROSITE-ProRule" id="PRU00221"/>
    </source>
</evidence>
<dbReference type="AlphaFoldDB" id="A0A0C7N2Y6"/>
<dbReference type="PANTHER" id="PTHR44163">
    <property type="entry name" value="U3 SMALL NUCLEOLAR RNA-ASSOCIATED PROTEIN 4 HOMOLOG"/>
    <property type="match status" value="1"/>
</dbReference>
<evidence type="ECO:0000256" key="2">
    <source>
        <dbReference type="SAM" id="MobiDB-lite"/>
    </source>
</evidence>
<dbReference type="PROSITE" id="PS50082">
    <property type="entry name" value="WD_REPEATS_2"/>
    <property type="match status" value="2"/>
</dbReference>
<dbReference type="STRING" id="1245769.A0A0C7N2Y6"/>
<dbReference type="RefSeq" id="XP_022628591.1">
    <property type="nucleotide sequence ID" value="XM_022772248.1"/>
</dbReference>
<dbReference type="InterPro" id="IPR046351">
    <property type="entry name" value="UTP4"/>
</dbReference>
<feature type="repeat" description="WD" evidence="1">
    <location>
        <begin position="160"/>
        <end position="200"/>
    </location>
</feature>
<keyword evidence="1" id="KW-0853">WD repeat</keyword>
<accession>A0A0C7N2Y6</accession>
<dbReference type="GO" id="GO:0000462">
    <property type="term" value="P:maturation of SSU-rRNA from tricistronic rRNA transcript (SSU-rRNA, 5.8S rRNA, LSU-rRNA)"/>
    <property type="evidence" value="ECO:0007669"/>
    <property type="project" value="EnsemblFungi"/>
</dbReference>
<sequence>MTQSSKDVLVHRARFAELKGANITALAFSHASRADKRTPSDLRLALGRSNGDIEIWNPRNGWYQELIIQGGKDRTVEGLLWSNLPGEPLRLFSIGASTVVTEWDLASGLALKNYDCNAGVIWSMALDSTGTKLAVGCDNGCVVIVDISGGPGVMEHEAVLQRQDSRVLSVAWKGTESVIGGCADGRIRVWSATSTEELRGRILHTMKVDKSKKESTLVWSVIYLPKKDQIVSGDSTGAVKFWDLQYATLTQTFKSHEADVLCLATDETNSKVFSAGVDRKIYQYNLASANTAKNNLKWVVASNRLLHSNDVRTMASYQSKGADFLVSGGLEKNLFISSISNFTDGTYTKIPYFVPFHKNALFNAEQRLCVVWQQSTIRIWAVGMDAGDGENYKLCCKLTLNDEQNISTCALSNDGQVLIVGRPSTTKLFHLHPSNGKLKVTKLDNEFLLRTGAKHIKFIDNSNILLVSSKDEVLKLDLEDEEADEEATEIELPALSEELESSKCPHIASINQIDCRDSVAVVTRTCGALDVINIRDNSASPVARVSNFIAAVHISSKGTALLTTADNKLLELFLKETDESPIGAMSVWCKKNKDYLPKEFESSRNKFVGIFSGGQSQERIWVWGVNCLASFDMSQDLPISTRKRPKKHKIDGNSITDRSDNVNGGEDDDEDDDELERIAPLMKERPSPEQLTKRISKDSHPFFLTEKYKSILLADVLSNKEIVLIENPNTSRSASLPAFNLPKLVI</sequence>
<dbReference type="GO" id="GO:0045943">
    <property type="term" value="P:positive regulation of transcription by RNA polymerase I"/>
    <property type="evidence" value="ECO:0007669"/>
    <property type="project" value="EnsemblFungi"/>
</dbReference>
<dbReference type="InterPro" id="IPR001680">
    <property type="entry name" value="WD40_rpt"/>
</dbReference>
<dbReference type="InterPro" id="IPR015943">
    <property type="entry name" value="WD40/YVTN_repeat-like_dom_sf"/>
</dbReference>
<dbReference type="Gene3D" id="2.130.10.10">
    <property type="entry name" value="YVTN repeat-like/Quinoprotein amine dehydrogenase"/>
    <property type="match status" value="2"/>
</dbReference>
<proteinExistence type="predicted"/>
<gene>
    <name evidence="3" type="ORF">LALA0_S05e04016g</name>
</gene>
<dbReference type="GeneID" id="34685833"/>
<dbReference type="GO" id="GO:0003723">
    <property type="term" value="F:RNA binding"/>
    <property type="evidence" value="ECO:0007669"/>
    <property type="project" value="TreeGrafter"/>
</dbReference>
<dbReference type="HOGENOM" id="CLU_002392_2_1_1"/>
<dbReference type="GO" id="GO:0032040">
    <property type="term" value="C:small-subunit processome"/>
    <property type="evidence" value="ECO:0007669"/>
    <property type="project" value="EnsemblFungi"/>
</dbReference>
<dbReference type="Pfam" id="PF00400">
    <property type="entry name" value="WD40"/>
    <property type="match status" value="2"/>
</dbReference>
<dbReference type="InterPro" id="IPR036322">
    <property type="entry name" value="WD40_repeat_dom_sf"/>
</dbReference>
<protein>
    <submittedName>
        <fullName evidence="3">LALA0S05e04016g1_1</fullName>
    </submittedName>
</protein>
<reference evidence="3 4" key="1">
    <citation type="submission" date="2014-12" db="EMBL/GenBank/DDBJ databases">
        <authorList>
            <person name="Neuveglise Cecile"/>
        </authorList>
    </citation>
    <scope>NUCLEOTIDE SEQUENCE [LARGE SCALE GENOMIC DNA]</scope>
    <source>
        <strain evidence="3 4">CBS 12615</strain>
    </source>
</reference>
<organism evidence="3 4">
    <name type="scientific">Lachancea lanzarotensis</name>
    <dbReference type="NCBI Taxonomy" id="1245769"/>
    <lineage>
        <taxon>Eukaryota</taxon>
        <taxon>Fungi</taxon>
        <taxon>Dikarya</taxon>
        <taxon>Ascomycota</taxon>
        <taxon>Saccharomycotina</taxon>
        <taxon>Saccharomycetes</taxon>
        <taxon>Saccharomycetales</taxon>
        <taxon>Saccharomycetaceae</taxon>
        <taxon>Lachancea</taxon>
    </lineage>
</organism>
<feature type="repeat" description="WD" evidence="1">
    <location>
        <begin position="211"/>
        <end position="252"/>
    </location>
</feature>
<dbReference type="PANTHER" id="PTHR44163:SF1">
    <property type="entry name" value="U3 SMALL NUCLEOLAR RNA-ASSOCIATED PROTEIN 4 HOMOLOG"/>
    <property type="match status" value="1"/>
</dbReference>
<feature type="region of interest" description="Disordered" evidence="2">
    <location>
        <begin position="642"/>
        <end position="673"/>
    </location>
</feature>